<comment type="cofactor">
    <cofactor evidence="1 12">
        <name>heme</name>
        <dbReference type="ChEBI" id="CHEBI:30413"/>
    </cofactor>
</comment>
<accession>A0A167AF02</accession>
<dbReference type="InterPro" id="IPR036396">
    <property type="entry name" value="Cyt_P450_sf"/>
</dbReference>
<keyword evidence="15" id="KW-1185">Reference proteome</keyword>
<feature type="binding site" description="axial binding residue" evidence="12">
    <location>
        <position position="278"/>
    </location>
    <ligand>
        <name>heme</name>
        <dbReference type="ChEBI" id="CHEBI:30413"/>
    </ligand>
    <ligandPart>
        <name>Fe</name>
        <dbReference type="ChEBI" id="CHEBI:18248"/>
    </ligandPart>
</feature>
<protein>
    <submittedName>
        <fullName evidence="14">N-alkane-inducible cytochrome p450</fullName>
    </submittedName>
</protein>
<evidence type="ECO:0000256" key="10">
    <source>
        <dbReference type="ARBA" id="ARBA00023033"/>
    </source>
</evidence>
<dbReference type="EMBL" id="LFIW01001981">
    <property type="protein sequence ID" value="KZL80059.1"/>
    <property type="molecule type" value="Genomic_DNA"/>
</dbReference>
<evidence type="ECO:0000256" key="8">
    <source>
        <dbReference type="ARBA" id="ARBA00023002"/>
    </source>
</evidence>
<evidence type="ECO:0000313" key="14">
    <source>
        <dbReference type="EMBL" id="KZL80059.1"/>
    </source>
</evidence>
<name>A0A167AF02_COLIC</name>
<sequence length="354" mass="39268">MAPVQCTRNQLQRALTKVGKDSRPLGRRFTWAFNPGVDGVAQRIRLGRLALLYYNADYASACKTVQDYVDPIVVAALEKAQKSEPQQPGHVEDDGRYTFLARASQGKRPQPEEDPRPHIEHTLKLTGVTNCSVIAARDTYACLMSAAFFSSSQDSQSSRARSEPKSGGSWTDGSPATTTSKDMTYLNWFIKETLRLYPPIPMNIRVANKDTFLPVGGGPDGSAPIFVTAGQEVAYQSFSTHRRKDLWGEDADQFRPERWEAVRPHFRYLPFNAGPQICPVQQFALLETSYVIVRFLQEYSRLEGLGTPQPWTENYTLTCSVGQGSWVKLARKGGAGGIMIDTTAMMSQSVGTTL</sequence>
<evidence type="ECO:0000313" key="15">
    <source>
        <dbReference type="Proteomes" id="UP000076584"/>
    </source>
</evidence>
<dbReference type="GO" id="GO:0016020">
    <property type="term" value="C:membrane"/>
    <property type="evidence" value="ECO:0007669"/>
    <property type="project" value="UniProtKB-SubCell"/>
</dbReference>
<dbReference type="Pfam" id="PF00067">
    <property type="entry name" value="p450"/>
    <property type="match status" value="1"/>
</dbReference>
<comment type="caution">
    <text evidence="14">The sequence shown here is derived from an EMBL/GenBank/DDBJ whole genome shotgun (WGS) entry which is preliminary data.</text>
</comment>
<evidence type="ECO:0000256" key="2">
    <source>
        <dbReference type="ARBA" id="ARBA00004167"/>
    </source>
</evidence>
<keyword evidence="10" id="KW-0503">Monooxygenase</keyword>
<comment type="subcellular location">
    <subcellularLocation>
        <location evidence="2">Membrane</location>
        <topology evidence="2">Single-pass membrane protein</topology>
    </subcellularLocation>
</comment>
<evidence type="ECO:0000256" key="7">
    <source>
        <dbReference type="ARBA" id="ARBA00022989"/>
    </source>
</evidence>
<keyword evidence="6 12" id="KW-0479">Metal-binding</keyword>
<proteinExistence type="inferred from homology"/>
<dbReference type="InterPro" id="IPR002403">
    <property type="entry name" value="Cyt_P450_E_grp-IV"/>
</dbReference>
<keyword evidence="7" id="KW-1133">Transmembrane helix</keyword>
<dbReference type="GO" id="GO:0005506">
    <property type="term" value="F:iron ion binding"/>
    <property type="evidence" value="ECO:0007669"/>
    <property type="project" value="InterPro"/>
</dbReference>
<dbReference type="Gene3D" id="1.10.630.10">
    <property type="entry name" value="Cytochrome P450"/>
    <property type="match status" value="1"/>
</dbReference>
<evidence type="ECO:0000256" key="13">
    <source>
        <dbReference type="SAM" id="MobiDB-lite"/>
    </source>
</evidence>
<dbReference type="PRINTS" id="PR00465">
    <property type="entry name" value="EP450IV"/>
</dbReference>
<evidence type="ECO:0000256" key="3">
    <source>
        <dbReference type="ARBA" id="ARBA00010617"/>
    </source>
</evidence>
<evidence type="ECO:0000256" key="5">
    <source>
        <dbReference type="ARBA" id="ARBA00022692"/>
    </source>
</evidence>
<dbReference type="InterPro" id="IPR047146">
    <property type="entry name" value="Cyt_P450_E_CYP52_fungi"/>
</dbReference>
<comment type="similarity">
    <text evidence="3">Belongs to the cytochrome P450 family.</text>
</comment>
<dbReference type="GO" id="GO:0004497">
    <property type="term" value="F:monooxygenase activity"/>
    <property type="evidence" value="ECO:0007669"/>
    <property type="project" value="UniProtKB-KW"/>
</dbReference>
<keyword evidence="4 12" id="KW-0349">Heme</keyword>
<feature type="compositionally biased region" description="Polar residues" evidence="13">
    <location>
        <begin position="168"/>
        <end position="177"/>
    </location>
</feature>
<dbReference type="STRING" id="1573173.A0A167AF02"/>
<keyword evidence="8" id="KW-0560">Oxidoreductase</keyword>
<dbReference type="GO" id="GO:0016705">
    <property type="term" value="F:oxidoreductase activity, acting on paired donors, with incorporation or reduction of molecular oxygen"/>
    <property type="evidence" value="ECO:0007669"/>
    <property type="project" value="InterPro"/>
</dbReference>
<keyword evidence="9 12" id="KW-0408">Iron</keyword>
<dbReference type="GO" id="GO:0020037">
    <property type="term" value="F:heme binding"/>
    <property type="evidence" value="ECO:0007669"/>
    <property type="project" value="InterPro"/>
</dbReference>
<organism evidence="14 15">
    <name type="scientific">Colletotrichum incanum</name>
    <name type="common">Soybean anthracnose fungus</name>
    <dbReference type="NCBI Taxonomy" id="1573173"/>
    <lineage>
        <taxon>Eukaryota</taxon>
        <taxon>Fungi</taxon>
        <taxon>Dikarya</taxon>
        <taxon>Ascomycota</taxon>
        <taxon>Pezizomycotina</taxon>
        <taxon>Sordariomycetes</taxon>
        <taxon>Hypocreomycetidae</taxon>
        <taxon>Glomerellales</taxon>
        <taxon>Glomerellaceae</taxon>
        <taxon>Colletotrichum</taxon>
        <taxon>Colletotrichum spaethianum species complex</taxon>
    </lineage>
</organism>
<dbReference type="Proteomes" id="UP000076584">
    <property type="component" value="Unassembled WGS sequence"/>
</dbReference>
<feature type="region of interest" description="Disordered" evidence="13">
    <location>
        <begin position="154"/>
        <end position="177"/>
    </location>
</feature>
<keyword evidence="11" id="KW-0472">Membrane</keyword>
<evidence type="ECO:0000256" key="11">
    <source>
        <dbReference type="ARBA" id="ARBA00023136"/>
    </source>
</evidence>
<evidence type="ECO:0000256" key="9">
    <source>
        <dbReference type="ARBA" id="ARBA00023004"/>
    </source>
</evidence>
<evidence type="ECO:0000256" key="12">
    <source>
        <dbReference type="PIRSR" id="PIRSR602403-1"/>
    </source>
</evidence>
<dbReference type="PANTHER" id="PTHR24287:SF1">
    <property type="entry name" value="P450, PUTATIVE (EUROFUNG)-RELATED"/>
    <property type="match status" value="1"/>
</dbReference>
<evidence type="ECO:0000256" key="6">
    <source>
        <dbReference type="ARBA" id="ARBA00022723"/>
    </source>
</evidence>
<dbReference type="InterPro" id="IPR001128">
    <property type="entry name" value="Cyt_P450"/>
</dbReference>
<reference evidence="14 15" key="1">
    <citation type="submission" date="2015-06" db="EMBL/GenBank/DDBJ databases">
        <title>Survival trade-offs in plant roots during colonization by closely related pathogenic and mutualistic fungi.</title>
        <authorList>
            <person name="Hacquard S."/>
            <person name="Kracher B."/>
            <person name="Hiruma K."/>
            <person name="Weinman A."/>
            <person name="Muench P."/>
            <person name="Garrido Oter R."/>
            <person name="Ver Loren van Themaat E."/>
            <person name="Dallerey J.-F."/>
            <person name="Damm U."/>
            <person name="Henrissat B."/>
            <person name="Lespinet O."/>
            <person name="Thon M."/>
            <person name="Kemen E."/>
            <person name="McHardy A.C."/>
            <person name="Schulze-Lefert P."/>
            <person name="O'Connell R.J."/>
        </authorList>
    </citation>
    <scope>NUCLEOTIDE SEQUENCE [LARGE SCALE GENOMIC DNA]</scope>
    <source>
        <strain evidence="14 15">MAFF 238704</strain>
    </source>
</reference>
<dbReference type="AlphaFoldDB" id="A0A167AF02"/>
<gene>
    <name evidence="14" type="ORF">CI238_08774</name>
</gene>
<dbReference type="PANTHER" id="PTHR24287">
    <property type="entry name" value="P450, PUTATIVE (EUROFUNG)-RELATED"/>
    <property type="match status" value="1"/>
</dbReference>
<keyword evidence="5" id="KW-0812">Transmembrane</keyword>
<evidence type="ECO:0000256" key="1">
    <source>
        <dbReference type="ARBA" id="ARBA00001971"/>
    </source>
</evidence>
<dbReference type="SUPFAM" id="SSF48264">
    <property type="entry name" value="Cytochrome P450"/>
    <property type="match status" value="1"/>
</dbReference>
<evidence type="ECO:0000256" key="4">
    <source>
        <dbReference type="ARBA" id="ARBA00022617"/>
    </source>
</evidence>